<protein>
    <submittedName>
        <fullName evidence="1">AlNc14C173G8067 protein</fullName>
    </submittedName>
</protein>
<proteinExistence type="predicted"/>
<dbReference type="HOGENOM" id="CLU_2946442_0_0_1"/>
<evidence type="ECO:0000313" key="1">
    <source>
        <dbReference type="EMBL" id="CCA22937.1"/>
    </source>
</evidence>
<name>F0WNP6_9STRA</name>
<reference evidence="1" key="1">
    <citation type="journal article" date="2011" name="PLoS Biol.">
        <title>Gene gain and loss during evolution of obligate parasitism in the white rust pathogen of Arabidopsis thaliana.</title>
        <authorList>
            <person name="Kemen E."/>
            <person name="Gardiner A."/>
            <person name="Schultz-Larsen T."/>
            <person name="Kemen A.C."/>
            <person name="Balmuth A.L."/>
            <person name="Robert-Seilaniantz A."/>
            <person name="Bailey K."/>
            <person name="Holub E."/>
            <person name="Studholme D.J."/>
            <person name="Maclean D."/>
            <person name="Jones J.D."/>
        </authorList>
    </citation>
    <scope>NUCLEOTIDE SEQUENCE</scope>
</reference>
<dbReference type="AlphaFoldDB" id="F0WNP6"/>
<dbReference type="EMBL" id="FR824218">
    <property type="protein sequence ID" value="CCA22937.1"/>
    <property type="molecule type" value="Genomic_DNA"/>
</dbReference>
<gene>
    <name evidence="1" type="primary">AlNc14C173G8067</name>
    <name evidence="1" type="ORF">ALNC14_090800</name>
</gene>
<organism evidence="1">
    <name type="scientific">Albugo laibachii Nc14</name>
    <dbReference type="NCBI Taxonomy" id="890382"/>
    <lineage>
        <taxon>Eukaryota</taxon>
        <taxon>Sar</taxon>
        <taxon>Stramenopiles</taxon>
        <taxon>Oomycota</taxon>
        <taxon>Peronosporomycetes</taxon>
        <taxon>Albuginales</taxon>
        <taxon>Albuginaceae</taxon>
        <taxon>Albugo</taxon>
    </lineage>
</organism>
<reference evidence="1" key="2">
    <citation type="submission" date="2011-02" db="EMBL/GenBank/DDBJ databases">
        <authorList>
            <person name="MacLean D."/>
        </authorList>
    </citation>
    <scope>NUCLEOTIDE SEQUENCE</scope>
</reference>
<sequence>MLLLPGTLVVPICTQVCYTRSIIRFVSTYCPQAIGFFFVTHHHKSFEREFQSGTMVVSQS</sequence>
<accession>F0WNP6</accession>